<dbReference type="Proteomes" id="UP000223559">
    <property type="component" value="Chromosome"/>
</dbReference>
<keyword evidence="1" id="KW-1133">Transmembrane helix</keyword>
<sequence length="270" mass="30005">MRKISFAVKGSAEEQDWLNGWAKLGWNLRHVSGYVYSFKQQSFPVFIATRYLTTLPERTTDDNIIQDVALKTPQLFVQYAAVAKRAHASPKTAADDIVSGKIIAAARQRLLKAELLWALLGFLAIFSRMVYLNVSGFTAPSGMGILGSLMSSVPFLGGLLLWLVGLAGLISINHQIGQRDRQYRLLNNDFANAALTAKYVTLTSTAAQIDLTPVADLGRWQLLSVKAGDFHYRLQTLLTDDEIEQQVTAKLPTVQRVTVTKWLGFMYIPI</sequence>
<protein>
    <recommendedName>
        <fullName evidence="4">DUF2812 domain-containing protein</fullName>
    </recommendedName>
</protein>
<gene>
    <name evidence="2" type="ORF">LC20004_01710</name>
</gene>
<name>A0A2D1KKR5_9LACO</name>
<evidence type="ECO:0008006" key="4">
    <source>
        <dbReference type="Google" id="ProtNLM"/>
    </source>
</evidence>
<keyword evidence="1" id="KW-0812">Transmembrane</keyword>
<organism evidence="2 3">
    <name type="scientific">Loigolactobacillus coryniformis subsp. torquens DSM 20004 = KCTC 3535</name>
    <dbReference type="NCBI Taxonomy" id="1423822"/>
    <lineage>
        <taxon>Bacteria</taxon>
        <taxon>Bacillati</taxon>
        <taxon>Bacillota</taxon>
        <taxon>Bacilli</taxon>
        <taxon>Lactobacillales</taxon>
        <taxon>Lactobacillaceae</taxon>
        <taxon>Loigolactobacillus</taxon>
    </lineage>
</organism>
<feature type="transmembrane region" description="Helical" evidence="1">
    <location>
        <begin position="115"/>
        <end position="134"/>
    </location>
</feature>
<evidence type="ECO:0000313" key="2">
    <source>
        <dbReference type="EMBL" id="ATO42714.1"/>
    </source>
</evidence>
<reference evidence="2 3" key="1">
    <citation type="submission" date="2016-10" db="EMBL/GenBank/DDBJ databases">
        <title>The whole genome sequencing and assembly of L. cotyniformis subsp. torquens DSM 20004 strain.</title>
        <authorList>
            <person name="Park M.-K."/>
            <person name="Lee Y.-J."/>
            <person name="Yi H."/>
            <person name="Bahn Y.-S."/>
            <person name="Kim J.F."/>
            <person name="Lee D.-W."/>
        </authorList>
    </citation>
    <scope>NUCLEOTIDE SEQUENCE [LARGE SCALE GENOMIC DNA]</scope>
    <source>
        <strain evidence="2 3">DSM 20004</strain>
    </source>
</reference>
<keyword evidence="3" id="KW-1185">Reference proteome</keyword>
<evidence type="ECO:0000256" key="1">
    <source>
        <dbReference type="SAM" id="Phobius"/>
    </source>
</evidence>
<dbReference type="RefSeq" id="WP_010014971.1">
    <property type="nucleotide sequence ID" value="NZ_AZDC01000026.1"/>
</dbReference>
<evidence type="ECO:0000313" key="3">
    <source>
        <dbReference type="Proteomes" id="UP000223559"/>
    </source>
</evidence>
<dbReference type="AlphaFoldDB" id="A0A2D1KKR5"/>
<keyword evidence="1" id="KW-0472">Membrane</keyword>
<proteinExistence type="predicted"/>
<dbReference type="EMBL" id="CP017697">
    <property type="protein sequence ID" value="ATO42714.1"/>
    <property type="molecule type" value="Genomic_DNA"/>
</dbReference>
<feature type="transmembrane region" description="Helical" evidence="1">
    <location>
        <begin position="154"/>
        <end position="172"/>
    </location>
</feature>
<dbReference type="KEGG" id="lcy:LC20004_01710"/>
<accession>A0A2D1KKR5</accession>